<keyword evidence="2" id="KW-0809">Transit peptide</keyword>
<protein>
    <recommendedName>
        <fullName evidence="7">Large ribosomal subunit protein mL54</fullName>
    </recommendedName>
</protein>
<evidence type="ECO:0000313" key="9">
    <source>
        <dbReference type="Proteomes" id="UP000769157"/>
    </source>
</evidence>
<name>A0A9P8P7T6_9ASCO</name>
<accession>A0A9P8P7T6</accession>
<dbReference type="PANTHER" id="PTHR28595:SF1">
    <property type="entry name" value="LARGE RIBOSOMAL SUBUNIT PROTEIN ML54"/>
    <property type="match status" value="1"/>
</dbReference>
<evidence type="ECO:0000256" key="5">
    <source>
        <dbReference type="ARBA" id="ARBA00023274"/>
    </source>
</evidence>
<reference evidence="8" key="1">
    <citation type="journal article" date="2021" name="Open Biol.">
        <title>Shared evolutionary footprints suggest mitochondrial oxidative damage underlies multiple complex I losses in fungi.</title>
        <authorList>
            <person name="Schikora-Tamarit M.A."/>
            <person name="Marcet-Houben M."/>
            <person name="Nosek J."/>
            <person name="Gabaldon T."/>
        </authorList>
    </citation>
    <scope>NUCLEOTIDE SEQUENCE</scope>
    <source>
        <strain evidence="8">CBS6075</strain>
    </source>
</reference>
<dbReference type="GO" id="GO:0005762">
    <property type="term" value="C:mitochondrial large ribosomal subunit"/>
    <property type="evidence" value="ECO:0007669"/>
    <property type="project" value="TreeGrafter"/>
</dbReference>
<dbReference type="AlphaFoldDB" id="A0A9P8P7T6"/>
<sequence>MLRCALARQLSTARGLLQSSVKEGTALNINVFKTGKSPVALKDEEYPAWLWRVLDKEAQEAELKTADPFKYMRKQAKKVHKQKLKHNNFLAALKK</sequence>
<reference evidence="8" key="2">
    <citation type="submission" date="2021-01" db="EMBL/GenBank/DDBJ databases">
        <authorList>
            <person name="Schikora-Tamarit M.A."/>
        </authorList>
    </citation>
    <scope>NUCLEOTIDE SEQUENCE</scope>
    <source>
        <strain evidence="8">CBS6075</strain>
    </source>
</reference>
<dbReference type="RefSeq" id="XP_046061888.1">
    <property type="nucleotide sequence ID" value="XM_046204352.1"/>
</dbReference>
<evidence type="ECO:0000256" key="7">
    <source>
        <dbReference type="ARBA" id="ARBA00035179"/>
    </source>
</evidence>
<proteinExistence type="inferred from homology"/>
<dbReference type="GeneID" id="70235349"/>
<evidence type="ECO:0000256" key="6">
    <source>
        <dbReference type="ARBA" id="ARBA00033752"/>
    </source>
</evidence>
<comment type="caution">
    <text evidence="8">The sequence shown here is derived from an EMBL/GenBank/DDBJ whole genome shotgun (WGS) entry which is preliminary data.</text>
</comment>
<evidence type="ECO:0000256" key="3">
    <source>
        <dbReference type="ARBA" id="ARBA00022980"/>
    </source>
</evidence>
<keyword evidence="4" id="KW-0496">Mitochondrion</keyword>
<comment type="subcellular location">
    <subcellularLocation>
        <location evidence="1">Mitochondrion</location>
    </subcellularLocation>
</comment>
<evidence type="ECO:0000313" key="8">
    <source>
        <dbReference type="EMBL" id="KAH3666932.1"/>
    </source>
</evidence>
<comment type="similarity">
    <text evidence="6">Belongs to the mitochondrion-specific ribosomal protein mL54 family.</text>
</comment>
<dbReference type="InterPro" id="IPR013870">
    <property type="entry name" value="Ribosomal_mL54"/>
</dbReference>
<gene>
    <name evidence="8" type="ORF">OGAPHI_003382</name>
</gene>
<keyword evidence="5" id="KW-0687">Ribonucleoprotein</keyword>
<keyword evidence="3" id="KW-0689">Ribosomal protein</keyword>
<evidence type="ECO:0000256" key="1">
    <source>
        <dbReference type="ARBA" id="ARBA00004173"/>
    </source>
</evidence>
<dbReference type="OrthoDB" id="10252718at2759"/>
<dbReference type="Pfam" id="PF08561">
    <property type="entry name" value="Ribosomal_L37"/>
    <property type="match status" value="1"/>
</dbReference>
<dbReference type="Proteomes" id="UP000769157">
    <property type="component" value="Unassembled WGS sequence"/>
</dbReference>
<dbReference type="PANTHER" id="PTHR28595">
    <property type="entry name" value="39S RIBOSOMAL PROTEIN L54, MITOCHONDRIAL"/>
    <property type="match status" value="1"/>
</dbReference>
<dbReference type="GO" id="GO:0003735">
    <property type="term" value="F:structural constituent of ribosome"/>
    <property type="evidence" value="ECO:0007669"/>
    <property type="project" value="TreeGrafter"/>
</dbReference>
<keyword evidence="9" id="KW-1185">Reference proteome</keyword>
<evidence type="ECO:0000256" key="4">
    <source>
        <dbReference type="ARBA" id="ARBA00023128"/>
    </source>
</evidence>
<dbReference type="EMBL" id="JAEUBE010000199">
    <property type="protein sequence ID" value="KAH3666932.1"/>
    <property type="molecule type" value="Genomic_DNA"/>
</dbReference>
<organism evidence="8 9">
    <name type="scientific">Ogataea philodendri</name>
    <dbReference type="NCBI Taxonomy" id="1378263"/>
    <lineage>
        <taxon>Eukaryota</taxon>
        <taxon>Fungi</taxon>
        <taxon>Dikarya</taxon>
        <taxon>Ascomycota</taxon>
        <taxon>Saccharomycotina</taxon>
        <taxon>Pichiomycetes</taxon>
        <taxon>Pichiales</taxon>
        <taxon>Pichiaceae</taxon>
        <taxon>Ogataea</taxon>
    </lineage>
</organism>
<evidence type="ECO:0000256" key="2">
    <source>
        <dbReference type="ARBA" id="ARBA00022946"/>
    </source>
</evidence>